<accession>A0A5C4N255</accession>
<dbReference type="Proteomes" id="UP000305887">
    <property type="component" value="Unassembled WGS sequence"/>
</dbReference>
<reference evidence="1 2" key="1">
    <citation type="submission" date="2019-06" db="EMBL/GenBank/DDBJ databases">
        <title>YIM 131921 draft genome.</title>
        <authorList>
            <person name="Jiang L."/>
        </authorList>
    </citation>
    <scope>NUCLEOTIDE SEQUENCE [LARGE SCALE GENOMIC DNA]</scope>
    <source>
        <strain evidence="1 2">YIM 131921</strain>
    </source>
</reference>
<dbReference type="EMBL" id="VDFU01000007">
    <property type="protein sequence ID" value="TNC50532.1"/>
    <property type="molecule type" value="Genomic_DNA"/>
</dbReference>
<dbReference type="AlphaFoldDB" id="A0A5C4N255"/>
<proteinExistence type="predicted"/>
<dbReference type="RefSeq" id="WP_139076328.1">
    <property type="nucleotide sequence ID" value="NZ_VDFU01000007.1"/>
</dbReference>
<gene>
    <name evidence="1" type="ORF">FHG66_08560</name>
</gene>
<name>A0A5C4N255_9RHOB</name>
<evidence type="ECO:0000313" key="1">
    <source>
        <dbReference type="EMBL" id="TNC50532.1"/>
    </source>
</evidence>
<evidence type="ECO:0000313" key="2">
    <source>
        <dbReference type="Proteomes" id="UP000305887"/>
    </source>
</evidence>
<sequence length="141" mass="15480">MAVIADFTVHQARRLSRAFQLAYDEHAQRMRLLAMTPLGLTCQCDGDYILMDIAACMSIALSLPRLGLTARVLRRLKAEDARAYRQLQVAALAYAGSADLRAELGHIAVVPFQWLQALFAELARDEPALGAIGASVRPWTA</sequence>
<protein>
    <submittedName>
        <fullName evidence="1">Uncharacterized protein</fullName>
    </submittedName>
</protein>
<organism evidence="1 2">
    <name type="scientific">Rubellimicrobium rubrum</name>
    <dbReference type="NCBI Taxonomy" id="2585369"/>
    <lineage>
        <taxon>Bacteria</taxon>
        <taxon>Pseudomonadati</taxon>
        <taxon>Pseudomonadota</taxon>
        <taxon>Alphaproteobacteria</taxon>
        <taxon>Rhodobacterales</taxon>
        <taxon>Roseobacteraceae</taxon>
        <taxon>Rubellimicrobium</taxon>
    </lineage>
</organism>
<comment type="caution">
    <text evidence="1">The sequence shown here is derived from an EMBL/GenBank/DDBJ whole genome shotgun (WGS) entry which is preliminary data.</text>
</comment>
<keyword evidence="2" id="KW-1185">Reference proteome</keyword>